<comment type="caution">
    <text evidence="1">The sequence shown here is derived from an EMBL/GenBank/DDBJ whole genome shotgun (WGS) entry which is preliminary data.</text>
</comment>
<protein>
    <submittedName>
        <fullName evidence="1">Uncharacterized protein</fullName>
    </submittedName>
</protein>
<evidence type="ECO:0000313" key="1">
    <source>
        <dbReference type="EMBL" id="MCM6774246.1"/>
    </source>
</evidence>
<dbReference type="AlphaFoldDB" id="A0A9X2E5W7"/>
<name>A0A9X2E5W7_9NOCA</name>
<dbReference type="RefSeq" id="WP_251911748.1">
    <property type="nucleotide sequence ID" value="NZ_JAMRXG010000004.1"/>
</dbReference>
<dbReference type="Proteomes" id="UP001139157">
    <property type="component" value="Unassembled WGS sequence"/>
</dbReference>
<evidence type="ECO:0000313" key="2">
    <source>
        <dbReference type="Proteomes" id="UP001139157"/>
    </source>
</evidence>
<organism evidence="1 2">
    <name type="scientific">Nocardia pulmonis</name>
    <dbReference type="NCBI Taxonomy" id="2951408"/>
    <lineage>
        <taxon>Bacteria</taxon>
        <taxon>Bacillati</taxon>
        <taxon>Actinomycetota</taxon>
        <taxon>Actinomycetes</taxon>
        <taxon>Mycobacteriales</taxon>
        <taxon>Nocardiaceae</taxon>
        <taxon>Nocardia</taxon>
    </lineage>
</organism>
<keyword evidence="2" id="KW-1185">Reference proteome</keyword>
<dbReference type="EMBL" id="JAMRXG010000004">
    <property type="protein sequence ID" value="MCM6774246.1"/>
    <property type="molecule type" value="Genomic_DNA"/>
</dbReference>
<accession>A0A9X2E5W7</accession>
<gene>
    <name evidence="1" type="ORF">NDR86_12255</name>
</gene>
<proteinExistence type="predicted"/>
<sequence>MTFTTFPRLTLLSAARRVRARYQLTPQERHNLRAAQTPLAVVSASLGAHPYHR</sequence>
<reference evidence="1" key="1">
    <citation type="submission" date="2022-06" db="EMBL/GenBank/DDBJ databases">
        <title>Novel species in genus nocardia.</title>
        <authorList>
            <person name="Li F."/>
        </authorList>
    </citation>
    <scope>NUCLEOTIDE SEQUENCE</scope>
    <source>
        <strain evidence="1">CDC141</strain>
    </source>
</reference>